<dbReference type="EMBL" id="MN738824">
    <property type="protein sequence ID" value="QHT38032.1"/>
    <property type="molecule type" value="Genomic_DNA"/>
</dbReference>
<organism evidence="1">
    <name type="scientific">viral metagenome</name>
    <dbReference type="NCBI Taxonomy" id="1070528"/>
    <lineage>
        <taxon>unclassified sequences</taxon>
        <taxon>metagenomes</taxon>
        <taxon>organismal metagenomes</taxon>
    </lineage>
</organism>
<evidence type="ECO:0000313" key="1">
    <source>
        <dbReference type="EMBL" id="QHT38032.1"/>
    </source>
</evidence>
<protein>
    <submittedName>
        <fullName evidence="1">Uncharacterized protein</fullName>
    </submittedName>
</protein>
<dbReference type="AlphaFoldDB" id="A0A6C0F9Z7"/>
<name>A0A6C0F9Z7_9ZZZZ</name>
<reference evidence="1" key="1">
    <citation type="journal article" date="2020" name="Nature">
        <title>Giant virus diversity and host interactions through global metagenomics.</title>
        <authorList>
            <person name="Schulz F."/>
            <person name="Roux S."/>
            <person name="Paez-Espino D."/>
            <person name="Jungbluth S."/>
            <person name="Walsh D.A."/>
            <person name="Denef V.J."/>
            <person name="McMahon K.D."/>
            <person name="Konstantinidis K.T."/>
            <person name="Eloe-Fadrosh E.A."/>
            <person name="Kyrpides N.C."/>
            <person name="Woyke T."/>
        </authorList>
    </citation>
    <scope>NUCLEOTIDE SEQUENCE</scope>
    <source>
        <strain evidence="1">GVMAG-S-ERX556049-19</strain>
    </source>
</reference>
<proteinExistence type="predicted"/>
<accession>A0A6C0F9Z7</accession>
<sequence>MDLLKTTLYASIDDLLLKYKDDEYIKQKLENYICNQLPNILNNLKANQIERKNRIEEMTNEKEQFIQQFLHNNQYFFMSNTNTFFMYDGLHYQIFSEDDILHHVLSSISKDRYLMSWKHKTKVNVMKKIKDNSLLTTIPESETIQFVLTHLVGNIFPNKETAKYFLCVVGDSLLKKNSHLIHYVSNNGKNFIKCLDNVANLLIGGHISNTMKYKYYDHSYDNFRIVQMNDTVKQESSWMYILKTYTLDILCVSCHYSQRFHGSDNYINNHCNNNNIRQNILFVKNTVLTDLIQEFIENYFDKTEVKDDSIIKQISWKDVQYLWKLFLDSKNCPSIIFMNNLKNIMTTQLSHHYDDNQDSFLNLSSKYLPSIQQFLKFWDSSIILNEDEEDHFEIDELISMFKSWALAENEIHNSLTEQQIVDIIQHFYPNIEIVDDKFVMNVNCSIWDKKFDIEKSLVELKHELNQKEYNPISIYDAYTHYCKLNTSSVANNFPKLIVHKSYFEKYIFEQYSEYIQDNKWLIEDWLYT</sequence>